<proteinExistence type="inferred from homology"/>
<feature type="binding site" evidence="14">
    <location>
        <position position="204"/>
    </location>
    <ligand>
        <name>Ca(2+)</name>
        <dbReference type="ChEBI" id="CHEBI:29108"/>
    </ligand>
</feature>
<evidence type="ECO:0000256" key="10">
    <source>
        <dbReference type="ARBA" id="ARBA00022878"/>
    </source>
</evidence>
<keyword evidence="7" id="KW-0378">Hydrolase</keyword>
<dbReference type="GO" id="GO:0004334">
    <property type="term" value="F:fumarylacetoacetase activity"/>
    <property type="evidence" value="ECO:0007669"/>
    <property type="project" value="UniProtKB-EC"/>
</dbReference>
<comment type="similarity">
    <text evidence="4">Belongs to the FAH family.</text>
</comment>
<evidence type="ECO:0000256" key="11">
    <source>
        <dbReference type="ARBA" id="ARBA00023232"/>
    </source>
</evidence>
<feature type="binding site" evidence="14">
    <location>
        <position position="238"/>
    </location>
    <ligand>
        <name>Ca(2+)</name>
        <dbReference type="ChEBI" id="CHEBI:29108"/>
    </ligand>
</feature>
<dbReference type="Pfam" id="PF09298">
    <property type="entry name" value="FAA_hydrolase_N"/>
    <property type="match status" value="1"/>
</dbReference>
<feature type="binding site" evidence="14">
    <location>
        <position position="262"/>
    </location>
    <ligand>
        <name>Mg(2+)</name>
        <dbReference type="ChEBI" id="CHEBI:18420"/>
    </ligand>
</feature>
<dbReference type="InterPro" id="IPR015377">
    <property type="entry name" value="Fumarylacetoacetase_N"/>
</dbReference>
<dbReference type="GO" id="GO:1902000">
    <property type="term" value="P:homogentisate catabolic process"/>
    <property type="evidence" value="ECO:0007669"/>
    <property type="project" value="TreeGrafter"/>
</dbReference>
<feature type="binding site" evidence="14">
    <location>
        <position position="238"/>
    </location>
    <ligand>
        <name>Mg(2+)</name>
        <dbReference type="ChEBI" id="CHEBI:18420"/>
    </ligand>
</feature>
<dbReference type="Gene3D" id="3.90.850.10">
    <property type="entry name" value="Fumarylacetoacetase-like, C-terminal domain"/>
    <property type="match status" value="1"/>
</dbReference>
<comment type="cofactor">
    <cofactor evidence="2 14">
        <name>Mg(2+)</name>
        <dbReference type="ChEBI" id="CHEBI:18420"/>
    </cofactor>
</comment>
<dbReference type="SUPFAM" id="SSF63433">
    <property type="entry name" value="Fumarylacetoacetate hydrolase, FAH, N-terminal domain"/>
    <property type="match status" value="1"/>
</dbReference>
<gene>
    <name evidence="17" type="primary">hmgB</name>
    <name evidence="17" type="ORF">PEDI_11620</name>
</gene>
<name>A0AAN5AIM4_9BACT</name>
<evidence type="ECO:0000256" key="3">
    <source>
        <dbReference type="ARBA" id="ARBA00004782"/>
    </source>
</evidence>
<evidence type="ECO:0000259" key="15">
    <source>
        <dbReference type="Pfam" id="PF01557"/>
    </source>
</evidence>
<feature type="domain" description="Fumarylacetoacetase-like C-terminal" evidence="15">
    <location>
        <begin position="131"/>
        <end position="395"/>
    </location>
</feature>
<feature type="binding site" evidence="13">
    <location>
        <position position="245"/>
    </location>
    <ligand>
        <name>substrate</name>
    </ligand>
</feature>
<feature type="binding site" evidence="13">
    <location>
        <position position="148"/>
    </location>
    <ligand>
        <name>substrate</name>
    </ligand>
</feature>
<dbReference type="PANTHER" id="PTHR43069:SF2">
    <property type="entry name" value="FUMARYLACETOACETASE"/>
    <property type="match status" value="1"/>
</dbReference>
<keyword evidence="18" id="KW-1185">Reference proteome</keyword>
<reference evidence="17 18" key="1">
    <citation type="submission" date="2021-12" db="EMBL/GenBank/DDBJ databases">
        <title>Genome sequencing of bacteria with rrn-lacking chromosome and rrn-plasmid.</title>
        <authorList>
            <person name="Anda M."/>
            <person name="Iwasaki W."/>
        </authorList>
    </citation>
    <scope>NUCLEOTIDE SEQUENCE [LARGE SCALE GENOMIC DNA]</scope>
    <source>
        <strain evidence="17 18">NBRC 15940</strain>
    </source>
</reference>
<dbReference type="NCBIfam" id="TIGR01266">
    <property type="entry name" value="fum_ac_acetase"/>
    <property type="match status" value="1"/>
</dbReference>
<feature type="binding site" evidence="13">
    <location>
        <position position="249"/>
    </location>
    <ligand>
        <name>substrate</name>
    </ligand>
</feature>
<feature type="binding site" evidence="13">
    <location>
        <position position="134"/>
    </location>
    <ligand>
        <name>substrate</name>
    </ligand>
</feature>
<evidence type="ECO:0000256" key="8">
    <source>
        <dbReference type="ARBA" id="ARBA00022837"/>
    </source>
</evidence>
<comment type="pathway">
    <text evidence="3">Amino-acid degradation; L-phenylalanine degradation; acetoacetate and fumarate from L-phenylalanine: step 6/6.</text>
</comment>
<comment type="caution">
    <text evidence="17">The sequence shown here is derived from an EMBL/GenBank/DDBJ whole genome shotgun (WGS) entry which is preliminary data.</text>
</comment>
<evidence type="ECO:0000256" key="6">
    <source>
        <dbReference type="ARBA" id="ARBA00022723"/>
    </source>
</evidence>
<dbReference type="FunFam" id="3.90.850.10:FF:000004">
    <property type="entry name" value="Fumarylacetoacetase"/>
    <property type="match status" value="1"/>
</dbReference>
<dbReference type="InterPro" id="IPR011234">
    <property type="entry name" value="Fumarylacetoacetase-like_C"/>
</dbReference>
<dbReference type="InterPro" id="IPR005959">
    <property type="entry name" value="Fumarylacetoacetase"/>
</dbReference>
<keyword evidence="9 14" id="KW-0460">Magnesium</keyword>
<evidence type="ECO:0000256" key="13">
    <source>
        <dbReference type="PIRSR" id="PIRSR605959-2"/>
    </source>
</evidence>
<evidence type="ECO:0000313" key="18">
    <source>
        <dbReference type="Proteomes" id="UP001310022"/>
    </source>
</evidence>
<dbReference type="Proteomes" id="UP001310022">
    <property type="component" value="Unassembled WGS sequence"/>
</dbReference>
<evidence type="ECO:0000256" key="14">
    <source>
        <dbReference type="PIRSR" id="PIRSR605959-3"/>
    </source>
</evidence>
<protein>
    <recommendedName>
        <fullName evidence="5">fumarylacetoacetase</fullName>
        <ecNumber evidence="5">3.7.1.2</ecNumber>
    </recommendedName>
</protein>
<comment type="cofactor">
    <cofactor evidence="1 14">
        <name>Ca(2+)</name>
        <dbReference type="ChEBI" id="CHEBI:29108"/>
    </cofactor>
</comment>
<dbReference type="GO" id="GO:0006572">
    <property type="term" value="P:L-tyrosine catabolic process"/>
    <property type="evidence" value="ECO:0007669"/>
    <property type="project" value="UniProtKB-KW"/>
</dbReference>
<keyword evidence="10" id="KW-0828">Tyrosine catabolism</keyword>
<dbReference type="GO" id="GO:0006559">
    <property type="term" value="P:L-phenylalanine catabolic process"/>
    <property type="evidence" value="ECO:0007669"/>
    <property type="project" value="UniProtKB-KW"/>
</dbReference>
<evidence type="ECO:0000256" key="9">
    <source>
        <dbReference type="ARBA" id="ARBA00022842"/>
    </source>
</evidence>
<feature type="binding site" evidence="14">
    <location>
        <position position="258"/>
    </location>
    <ligand>
        <name>Mg(2+)</name>
        <dbReference type="ChEBI" id="CHEBI:18420"/>
    </ligand>
</feature>
<dbReference type="SUPFAM" id="SSF56529">
    <property type="entry name" value="FAH"/>
    <property type="match status" value="1"/>
</dbReference>
<keyword evidence="11" id="KW-0585">Phenylalanine catabolism</keyword>
<dbReference type="RefSeq" id="WP_338236321.1">
    <property type="nucleotide sequence ID" value="NZ_BQKE01000001.1"/>
</dbReference>
<feature type="binding site" evidence="14">
    <location>
        <position position="132"/>
    </location>
    <ligand>
        <name>Ca(2+)</name>
        <dbReference type="ChEBI" id="CHEBI:29108"/>
    </ligand>
</feature>
<keyword evidence="8 14" id="KW-0106">Calcium</keyword>
<organism evidence="17 18">
    <name type="scientific">Persicobacter diffluens</name>
    <dbReference type="NCBI Taxonomy" id="981"/>
    <lineage>
        <taxon>Bacteria</taxon>
        <taxon>Pseudomonadati</taxon>
        <taxon>Bacteroidota</taxon>
        <taxon>Cytophagia</taxon>
        <taxon>Cytophagales</taxon>
        <taxon>Persicobacteraceae</taxon>
        <taxon>Persicobacter</taxon>
    </lineage>
</organism>
<dbReference type="AlphaFoldDB" id="A0AAN5AIM4"/>
<dbReference type="EMBL" id="BQKE01000001">
    <property type="protein sequence ID" value="GJM60610.1"/>
    <property type="molecule type" value="Genomic_DNA"/>
</dbReference>
<dbReference type="InterPro" id="IPR036663">
    <property type="entry name" value="Fumarylacetoacetase_C_sf"/>
</dbReference>
<evidence type="ECO:0000256" key="4">
    <source>
        <dbReference type="ARBA" id="ARBA00010211"/>
    </source>
</evidence>
<evidence type="ECO:0000259" key="16">
    <source>
        <dbReference type="Pfam" id="PF09298"/>
    </source>
</evidence>
<dbReference type="GO" id="GO:0046872">
    <property type="term" value="F:metal ion binding"/>
    <property type="evidence" value="ECO:0007669"/>
    <property type="project" value="UniProtKB-KW"/>
</dbReference>
<dbReference type="EC" id="3.7.1.2" evidence="5"/>
<accession>A0AAN5AIM4</accession>
<feature type="domain" description="Fumarylacetoacetase N-terminal" evidence="16">
    <location>
        <begin position="23"/>
        <end position="124"/>
    </location>
</feature>
<evidence type="ECO:0000256" key="12">
    <source>
        <dbReference type="PIRSR" id="PIRSR605959-1"/>
    </source>
</evidence>
<sequence>MTEHYRKMKSWVPVDPDSGYTIHNLPFGIFSTPELSRRVGVAIGEYIIDMRMLARLEFLEALEIDTTVFNRPYLNDFIECGRDVWTKTRQILISLLKDTDDDSPLKPHFERVFLPRRRALMHTPIKCGDYTDFYSSLEHATNVGKMFRPDNPLMPNWRHMPVGYHGRASSIVTSGSEIMRPKGQVLPKGEEQPIFSPSRALDFELEMAFVVGKKTEMGESISVEQAREHIFGMVLFNDWSARDIQKWEYQPLGPFLGKSFASSMSPWVITMDALEPFRCAGPKQEPEVLDYLKERGHHHYDVNLSVEIRPGRYAELETVSRSNAKHLYWSISQQLAHQTVNGCNVNVGDIMASGTISGPTPDSCGSLLELTKGGQEPITFKDGQERTYLQDDDVVILRGFCEKDGIKVSFGHVRGIVTPTKQ</sequence>
<evidence type="ECO:0000256" key="2">
    <source>
        <dbReference type="ARBA" id="ARBA00001946"/>
    </source>
</evidence>
<dbReference type="Gene3D" id="2.30.30.230">
    <property type="entry name" value="Fumarylacetoacetase, N-terminal domain"/>
    <property type="match status" value="1"/>
</dbReference>
<evidence type="ECO:0000256" key="7">
    <source>
        <dbReference type="ARBA" id="ARBA00022801"/>
    </source>
</evidence>
<evidence type="ECO:0000313" key="17">
    <source>
        <dbReference type="EMBL" id="GJM60610.1"/>
    </source>
</evidence>
<feature type="active site" description="Proton acceptor" evidence="12">
    <location>
        <position position="139"/>
    </location>
</feature>
<evidence type="ECO:0000256" key="5">
    <source>
        <dbReference type="ARBA" id="ARBA00012094"/>
    </source>
</evidence>
<feature type="binding site" evidence="14">
    <location>
        <position position="206"/>
    </location>
    <ligand>
        <name>Ca(2+)</name>
        <dbReference type="ChEBI" id="CHEBI:29108"/>
    </ligand>
</feature>
<dbReference type="InterPro" id="IPR036462">
    <property type="entry name" value="Fumarylacetoacetase_N_sf"/>
</dbReference>
<dbReference type="Pfam" id="PF01557">
    <property type="entry name" value="FAA_hydrolase"/>
    <property type="match status" value="1"/>
</dbReference>
<feature type="binding site" evidence="13">
    <location>
        <position position="355"/>
    </location>
    <ligand>
        <name>substrate</name>
    </ligand>
</feature>
<evidence type="ECO:0000256" key="1">
    <source>
        <dbReference type="ARBA" id="ARBA00001913"/>
    </source>
</evidence>
<keyword evidence="6 14" id="KW-0479">Metal-binding</keyword>
<dbReference type="PANTHER" id="PTHR43069">
    <property type="entry name" value="FUMARYLACETOACETASE"/>
    <property type="match status" value="1"/>
</dbReference>